<feature type="compositionally biased region" description="Basic and acidic residues" evidence="1">
    <location>
        <begin position="92"/>
        <end position="113"/>
    </location>
</feature>
<sequence length="113" mass="12684">NVAIYQGERWFFHLCDTEEQLKSITVLQLKQKIAEKIDDPLARGRPDGFRLTFKDEVLVDNKLLSDYGIVNMSVVMVILRLVGGGGGGPHTWKGDDAMGDKDKNRSMEKLASF</sequence>
<dbReference type="InParanoid" id="A0A3Q3H1Z8"/>
<dbReference type="PROSITE" id="PS50053">
    <property type="entry name" value="UBIQUITIN_2"/>
    <property type="match status" value="1"/>
</dbReference>
<keyword evidence="4" id="KW-1185">Reference proteome</keyword>
<dbReference type="Gene3D" id="3.10.20.90">
    <property type="entry name" value="Phosphatidylinositol 3-kinase Catalytic Subunit, Chain A, domain 1"/>
    <property type="match status" value="1"/>
</dbReference>
<dbReference type="CDD" id="cd17039">
    <property type="entry name" value="Ubl_ubiquitin_like"/>
    <property type="match status" value="1"/>
</dbReference>
<reference evidence="3" key="1">
    <citation type="submission" date="2025-08" db="UniProtKB">
        <authorList>
            <consortium name="Ensembl"/>
        </authorList>
    </citation>
    <scope>IDENTIFICATION</scope>
</reference>
<dbReference type="InterPro" id="IPR029071">
    <property type="entry name" value="Ubiquitin-like_domsf"/>
</dbReference>
<dbReference type="GeneTree" id="ENSGT01150000288273"/>
<proteinExistence type="predicted"/>
<name>A0A3Q3H1Z8_9LABR</name>
<dbReference type="InterPro" id="IPR000626">
    <property type="entry name" value="Ubiquitin-like_dom"/>
</dbReference>
<evidence type="ECO:0000259" key="2">
    <source>
        <dbReference type="PROSITE" id="PS50053"/>
    </source>
</evidence>
<feature type="domain" description="Ubiquitin-like" evidence="2">
    <location>
        <begin position="25"/>
        <end position="84"/>
    </location>
</feature>
<organism evidence="3 4">
    <name type="scientific">Labrus bergylta</name>
    <name type="common">ballan wrasse</name>
    <dbReference type="NCBI Taxonomy" id="56723"/>
    <lineage>
        <taxon>Eukaryota</taxon>
        <taxon>Metazoa</taxon>
        <taxon>Chordata</taxon>
        <taxon>Craniata</taxon>
        <taxon>Vertebrata</taxon>
        <taxon>Euteleostomi</taxon>
        <taxon>Actinopterygii</taxon>
        <taxon>Neopterygii</taxon>
        <taxon>Teleostei</taxon>
        <taxon>Neoteleostei</taxon>
        <taxon>Acanthomorphata</taxon>
        <taxon>Eupercaria</taxon>
        <taxon>Labriformes</taxon>
        <taxon>Labridae</taxon>
        <taxon>Labrus</taxon>
    </lineage>
</organism>
<evidence type="ECO:0000313" key="4">
    <source>
        <dbReference type="Proteomes" id="UP000261660"/>
    </source>
</evidence>
<dbReference type="AlphaFoldDB" id="A0A3Q3H1Z8"/>
<dbReference type="Pfam" id="PF00240">
    <property type="entry name" value="ubiquitin"/>
    <property type="match status" value="1"/>
</dbReference>
<dbReference type="Ensembl" id="ENSLBET00000039669.1">
    <property type="protein sequence ID" value="ENSLBEP00000038104.1"/>
    <property type="gene ID" value="ENSLBEG00000028402.1"/>
</dbReference>
<reference evidence="3" key="2">
    <citation type="submission" date="2025-09" db="UniProtKB">
        <authorList>
            <consortium name="Ensembl"/>
        </authorList>
    </citation>
    <scope>IDENTIFICATION</scope>
</reference>
<dbReference type="SUPFAM" id="SSF54236">
    <property type="entry name" value="Ubiquitin-like"/>
    <property type="match status" value="1"/>
</dbReference>
<protein>
    <submittedName>
        <fullName evidence="3">Ubiquitin-40S ribosomal protein S27a-like</fullName>
    </submittedName>
</protein>
<evidence type="ECO:0000256" key="1">
    <source>
        <dbReference type="SAM" id="MobiDB-lite"/>
    </source>
</evidence>
<feature type="region of interest" description="Disordered" evidence="1">
    <location>
        <begin position="88"/>
        <end position="113"/>
    </location>
</feature>
<dbReference type="Proteomes" id="UP000261660">
    <property type="component" value="Unplaced"/>
</dbReference>
<evidence type="ECO:0000313" key="3">
    <source>
        <dbReference type="Ensembl" id="ENSLBEP00000038104.1"/>
    </source>
</evidence>
<accession>A0A3Q3H1Z8</accession>
<dbReference type="STRING" id="56723.ENSLBEP00000038104"/>